<dbReference type="SUPFAM" id="SSF55383">
    <property type="entry name" value="Copper amine oxidase, domain N"/>
    <property type="match status" value="1"/>
</dbReference>
<proteinExistence type="predicted"/>
<protein>
    <recommendedName>
        <fullName evidence="1">Copper amine oxidase-like N-terminal domain-containing protein</fullName>
    </recommendedName>
</protein>
<dbReference type="STRING" id="337097.BHF71_05765"/>
<evidence type="ECO:0000259" key="1">
    <source>
        <dbReference type="Pfam" id="PF07833"/>
    </source>
</evidence>
<feature type="domain" description="Copper amine oxidase-like N-terminal" evidence="1">
    <location>
        <begin position="32"/>
        <end position="139"/>
    </location>
</feature>
<dbReference type="Proteomes" id="UP000243739">
    <property type="component" value="Unassembled WGS sequence"/>
</dbReference>
<reference evidence="2 3" key="1">
    <citation type="submission" date="2016-09" db="EMBL/GenBank/DDBJ databases">
        <title>Draft genome sequence for the type strain of Vulcanibacillus modesticaldus BR, a strictly anaerobic, moderately thermophilic, and nitrate-reducing bacterium from deep sea-hydrothermal vents of the Mid-Atlantic Ridge.</title>
        <authorList>
            <person name="Abin C.A."/>
            <person name="Hollibaugh J.T."/>
        </authorList>
    </citation>
    <scope>NUCLEOTIDE SEQUENCE [LARGE SCALE GENOMIC DNA]</scope>
    <source>
        <strain evidence="2 3">BR</strain>
    </source>
</reference>
<comment type="caution">
    <text evidence="2">The sequence shown here is derived from an EMBL/GenBank/DDBJ whole genome shotgun (WGS) entry which is preliminary data.</text>
</comment>
<dbReference type="OrthoDB" id="2503396at2"/>
<dbReference type="Gene3D" id="3.30.457.10">
    <property type="entry name" value="Copper amine oxidase-like, N-terminal domain"/>
    <property type="match status" value="1"/>
</dbReference>
<name>A0A1D2YWW4_9BACI</name>
<dbReference type="InterPro" id="IPR012854">
    <property type="entry name" value="Cu_amine_oxidase-like_N"/>
</dbReference>
<dbReference type="AlphaFoldDB" id="A0A1D2YWW4"/>
<dbReference type="RefSeq" id="WP_069655920.1">
    <property type="nucleotide sequence ID" value="NZ_MIJF01000005.1"/>
</dbReference>
<organism evidence="2 3">
    <name type="scientific">Vulcanibacillus modesticaldus</name>
    <dbReference type="NCBI Taxonomy" id="337097"/>
    <lineage>
        <taxon>Bacteria</taxon>
        <taxon>Bacillati</taxon>
        <taxon>Bacillota</taxon>
        <taxon>Bacilli</taxon>
        <taxon>Bacillales</taxon>
        <taxon>Bacillaceae</taxon>
        <taxon>Vulcanibacillus</taxon>
    </lineage>
</organism>
<gene>
    <name evidence="2" type="ORF">BHF71_05765</name>
</gene>
<evidence type="ECO:0000313" key="2">
    <source>
        <dbReference type="EMBL" id="OEG00194.1"/>
    </source>
</evidence>
<dbReference type="InterPro" id="IPR036582">
    <property type="entry name" value="Mao_N_sf"/>
</dbReference>
<dbReference type="Pfam" id="PF07833">
    <property type="entry name" value="Cu_amine_oxidN1"/>
    <property type="match status" value="1"/>
</dbReference>
<accession>A0A1D2YWW4</accession>
<evidence type="ECO:0000313" key="3">
    <source>
        <dbReference type="Proteomes" id="UP000243739"/>
    </source>
</evidence>
<sequence>MKKFSIMVFTLILLVSVLPQVGFAEGMIKVKLNGEYVQFDQPPIIDENDRTLVPIRFISEELGAKVTWEGSTQTVIVTKDDRVIELSIGKTTAEIDGRTYQLDTSAKLVNGRTLVPIRFISEALGLEVGWEGNTQTVILNSSDNVKITYQFMPNNRDEMIELVQSLPSFSGTTIVDILGDVVINLKGSENSKDLTISVTTFEEPIRLYDVPMTAKYKIVLFKNEPNEDEVNFIKDFLKVYYPTEYEKAIKHFVNRERILTTYDNRQFLVSPLNNQIKIYIGE</sequence>
<dbReference type="EMBL" id="MIJF01000005">
    <property type="protein sequence ID" value="OEG00194.1"/>
    <property type="molecule type" value="Genomic_DNA"/>
</dbReference>
<keyword evidence="3" id="KW-1185">Reference proteome</keyword>